<protein>
    <submittedName>
        <fullName evidence="1">Uncharacterized protein</fullName>
    </submittedName>
</protein>
<organism evidence="1 2">
    <name type="scientific">Leptospira kirschneri serovar Pomona</name>
    <dbReference type="NCBI Taxonomy" id="561005"/>
    <lineage>
        <taxon>Bacteria</taxon>
        <taxon>Pseudomonadati</taxon>
        <taxon>Spirochaetota</taxon>
        <taxon>Spirochaetia</taxon>
        <taxon>Leptospirales</taxon>
        <taxon>Leptospiraceae</taxon>
        <taxon>Leptospira</taxon>
    </lineage>
</organism>
<sequence length="90" mass="10363">MKPLDEIIEGELNRFIDAVKSKFHSEIEKGIKDVSTGIIALVTADRNSLKPNEAKGFGFSETVDVYEFRQCPFCKQFYFQQEKHTCEKGR</sequence>
<dbReference type="EMBL" id="MVIT01000077">
    <property type="protein sequence ID" value="OOV40192.1"/>
    <property type="molecule type" value="Genomic_DNA"/>
</dbReference>
<evidence type="ECO:0000313" key="2">
    <source>
        <dbReference type="Proteomes" id="UP000191008"/>
    </source>
</evidence>
<name>A0A1T1DH78_9LEPT</name>
<dbReference type="AlphaFoldDB" id="A0A1T1DH78"/>
<evidence type="ECO:0000313" key="1">
    <source>
        <dbReference type="EMBL" id="OOV40192.1"/>
    </source>
</evidence>
<gene>
    <name evidence="1" type="ORF">B1J93_17750</name>
</gene>
<dbReference type="Proteomes" id="UP000191008">
    <property type="component" value="Unassembled WGS sequence"/>
</dbReference>
<reference evidence="1 2" key="1">
    <citation type="submission" date="2017-02" db="EMBL/GenBank/DDBJ databases">
        <title>Comparative genomic analysis of Brazilian Leptospira kirschneri strains of different serogroups.</title>
        <authorList>
            <person name="Moreno L.Z."/>
            <person name="Miraglia F."/>
            <person name="Kremer F.S."/>
            <person name="Eslabao M.R."/>
            <person name="Lilenbaum W."/>
            <person name="Dellagostin O.A."/>
            <person name="Moreno A.M."/>
        </authorList>
    </citation>
    <scope>NUCLEOTIDE SEQUENCE [LARGE SCALE GENOMIC DNA]</scope>
    <source>
        <strain evidence="1 2">M110/06</strain>
    </source>
</reference>
<accession>A0A1T1DH78</accession>
<dbReference type="RefSeq" id="WP_082293432.1">
    <property type="nucleotide sequence ID" value="NZ_MVIT01000077.1"/>
</dbReference>
<comment type="caution">
    <text evidence="1">The sequence shown here is derived from an EMBL/GenBank/DDBJ whole genome shotgun (WGS) entry which is preliminary data.</text>
</comment>
<proteinExistence type="predicted"/>